<comment type="caution">
    <text evidence="1">The sequence shown here is derived from an EMBL/GenBank/DDBJ whole genome shotgun (WGS) entry which is preliminary data.</text>
</comment>
<proteinExistence type="predicted"/>
<accession>A0ACC0FWY9</accession>
<reference evidence="1 2" key="1">
    <citation type="journal article" date="2022" name="Plant J.">
        <title>Chromosome-level genome of Camellia lanceoleosa provides a valuable resource for understanding genome evolution and self-incompatibility.</title>
        <authorList>
            <person name="Gong W."/>
            <person name="Xiao S."/>
            <person name="Wang L."/>
            <person name="Liao Z."/>
            <person name="Chang Y."/>
            <person name="Mo W."/>
            <person name="Hu G."/>
            <person name="Li W."/>
            <person name="Zhao G."/>
            <person name="Zhu H."/>
            <person name="Hu X."/>
            <person name="Ji K."/>
            <person name="Xiang X."/>
            <person name="Song Q."/>
            <person name="Yuan D."/>
            <person name="Jin S."/>
            <person name="Zhang L."/>
        </authorList>
    </citation>
    <scope>NUCLEOTIDE SEQUENCE [LARGE SCALE GENOMIC DNA]</scope>
    <source>
        <strain evidence="1">SQ_2022a</strain>
    </source>
</reference>
<evidence type="ECO:0000313" key="2">
    <source>
        <dbReference type="Proteomes" id="UP001060215"/>
    </source>
</evidence>
<keyword evidence="2" id="KW-1185">Reference proteome</keyword>
<dbReference type="Proteomes" id="UP001060215">
    <property type="component" value="Chromosome 13"/>
</dbReference>
<protein>
    <submittedName>
        <fullName evidence="1">Uncharacterized protein</fullName>
    </submittedName>
</protein>
<evidence type="ECO:0000313" key="1">
    <source>
        <dbReference type="EMBL" id="KAI7992944.1"/>
    </source>
</evidence>
<dbReference type="EMBL" id="CM045770">
    <property type="protein sequence ID" value="KAI7992944.1"/>
    <property type="molecule type" value="Genomic_DNA"/>
</dbReference>
<sequence>MSEYGSGKIDGGKRSIVRKVNREEIDSRESRGIALDRLVRYSNQKPRFFPIQDLYSHRRASHSRSFIELPEGDYHWVLFCYERVFRICYTCGRIGHANSTCNYSLVDVLQSLTGSYEASSLKAFKNMDCHRTRRIWVLYEEEVANRELDDEFIITLDTPRSPSGEEYHSSSGHFPPVQGAIDSDCSSPPVFDTFSSFLSLAVSQIPLQEPSLFRNMMNLGFSLASNSVPVLHFAPQDPSPSQRPSVTQSSKPSPTLVSDSLVLSNVQEVLVSSNFQELLVPSHVQEVLLSSNVQKVFHRKAPEFNSSIATEDEEDAPTLDI</sequence>
<name>A0ACC0FWY9_9ERIC</name>
<organism evidence="1 2">
    <name type="scientific">Camellia lanceoleosa</name>
    <dbReference type="NCBI Taxonomy" id="1840588"/>
    <lineage>
        <taxon>Eukaryota</taxon>
        <taxon>Viridiplantae</taxon>
        <taxon>Streptophyta</taxon>
        <taxon>Embryophyta</taxon>
        <taxon>Tracheophyta</taxon>
        <taxon>Spermatophyta</taxon>
        <taxon>Magnoliopsida</taxon>
        <taxon>eudicotyledons</taxon>
        <taxon>Gunneridae</taxon>
        <taxon>Pentapetalae</taxon>
        <taxon>asterids</taxon>
        <taxon>Ericales</taxon>
        <taxon>Theaceae</taxon>
        <taxon>Camellia</taxon>
    </lineage>
</organism>
<gene>
    <name evidence="1" type="ORF">LOK49_LG12G02824</name>
</gene>